<sequence>MTSHASWPIEIMRQYLDYMMKTGIYLKNWPVLRVFFLSWRLAGITLLALSATGCGSTKRVGITAATDSLSWNEKVSVTLATIPMSIAQASIPIDSLRNLPTGAIFEQKSGQASLRLAYEKGTVIATASCDSLQELVYAYERQLDSLRLHHQSTQTEIQTTAHPFHGFFYGFLSGIALIALFLLFFKYKQ</sequence>
<keyword evidence="1" id="KW-0812">Transmembrane</keyword>
<protein>
    <submittedName>
        <fullName evidence="2">Uncharacterized protein</fullName>
    </submittedName>
</protein>
<organism evidence="2 3">
    <name type="scientific">Parabacteroides distasonis</name>
    <dbReference type="NCBI Taxonomy" id="823"/>
    <lineage>
        <taxon>Bacteria</taxon>
        <taxon>Pseudomonadati</taxon>
        <taxon>Bacteroidota</taxon>
        <taxon>Bacteroidia</taxon>
        <taxon>Bacteroidales</taxon>
        <taxon>Tannerellaceae</taxon>
        <taxon>Parabacteroides</taxon>
    </lineage>
</organism>
<name>A0A1Y4ILT4_PARDI</name>
<dbReference type="Proteomes" id="UP000195950">
    <property type="component" value="Unassembled WGS sequence"/>
</dbReference>
<keyword evidence="1" id="KW-1133">Transmembrane helix</keyword>
<gene>
    <name evidence="2" type="ORF">B5F32_05890</name>
</gene>
<dbReference type="EMBL" id="NFJX01000004">
    <property type="protein sequence ID" value="OUP20456.1"/>
    <property type="molecule type" value="Genomic_DNA"/>
</dbReference>
<comment type="caution">
    <text evidence="2">The sequence shown here is derived from an EMBL/GenBank/DDBJ whole genome shotgun (WGS) entry which is preliminary data.</text>
</comment>
<reference evidence="3" key="1">
    <citation type="submission" date="2017-04" db="EMBL/GenBank/DDBJ databases">
        <title>Function of individual gut microbiota members based on whole genome sequencing of pure cultures obtained from chicken caecum.</title>
        <authorList>
            <person name="Medvecky M."/>
            <person name="Cejkova D."/>
            <person name="Polansky O."/>
            <person name="Karasova D."/>
            <person name="Kubasova T."/>
            <person name="Cizek A."/>
            <person name="Rychlik I."/>
        </authorList>
    </citation>
    <scope>NUCLEOTIDE SEQUENCE [LARGE SCALE GENOMIC DNA]</scope>
    <source>
        <strain evidence="3">An199</strain>
    </source>
</reference>
<keyword evidence="1" id="KW-0472">Membrane</keyword>
<dbReference type="AlphaFoldDB" id="A0A1Y4ILT4"/>
<accession>A0A1Y4ILT4</accession>
<evidence type="ECO:0000256" key="1">
    <source>
        <dbReference type="SAM" id="Phobius"/>
    </source>
</evidence>
<proteinExistence type="predicted"/>
<evidence type="ECO:0000313" key="2">
    <source>
        <dbReference type="EMBL" id="OUP20456.1"/>
    </source>
</evidence>
<feature type="transmembrane region" description="Helical" evidence="1">
    <location>
        <begin position="166"/>
        <end position="185"/>
    </location>
</feature>
<evidence type="ECO:0000313" key="3">
    <source>
        <dbReference type="Proteomes" id="UP000195950"/>
    </source>
</evidence>